<keyword evidence="4" id="KW-0274">FAD</keyword>
<dbReference type="RefSeq" id="WP_128211206.1">
    <property type="nucleotide sequence ID" value="NZ_CP025746.1"/>
</dbReference>
<organism evidence="7 8">
    <name type="scientific">Clostridium manihotivorum</name>
    <dbReference type="NCBI Taxonomy" id="2320868"/>
    <lineage>
        <taxon>Bacteria</taxon>
        <taxon>Bacillati</taxon>
        <taxon>Bacillota</taxon>
        <taxon>Clostridia</taxon>
        <taxon>Eubacteriales</taxon>
        <taxon>Clostridiaceae</taxon>
        <taxon>Clostridium</taxon>
    </lineage>
</organism>
<proteinExistence type="predicted"/>
<reference evidence="7 8" key="1">
    <citation type="submission" date="2018-01" db="EMBL/GenBank/DDBJ databases">
        <title>Genome Sequencing and Assembly of Anaerobacter polyendosporus strain CT4.</title>
        <authorList>
            <person name="Tachaapaikoon C."/>
            <person name="Sutheeworapong S."/>
            <person name="Jenjaroenpun P."/>
            <person name="Wongsurawat T."/>
            <person name="Nookeaw I."/>
            <person name="Cheawchanlertfa P."/>
            <person name="Kosugi A."/>
            <person name="Cheevadhanarak S."/>
            <person name="Ratanakhanokchai K."/>
        </authorList>
    </citation>
    <scope>NUCLEOTIDE SEQUENCE [LARGE SCALE GENOMIC DNA]</scope>
    <source>
        <strain evidence="7 8">CT4</strain>
    </source>
</reference>
<dbReference type="KEGG" id="cmah:C1I91_03225"/>
<gene>
    <name evidence="7" type="ORF">C1I91_03225</name>
</gene>
<evidence type="ECO:0000256" key="4">
    <source>
        <dbReference type="ARBA" id="ARBA00022827"/>
    </source>
</evidence>
<keyword evidence="2" id="KW-0285">Flavoprotein</keyword>
<evidence type="ECO:0000313" key="8">
    <source>
        <dbReference type="Proteomes" id="UP000286268"/>
    </source>
</evidence>
<keyword evidence="8" id="KW-1185">Reference proteome</keyword>
<dbReference type="EMBL" id="CP025746">
    <property type="protein sequence ID" value="QAA30754.1"/>
    <property type="molecule type" value="Genomic_DNA"/>
</dbReference>
<evidence type="ECO:0000313" key="7">
    <source>
        <dbReference type="EMBL" id="QAA30754.1"/>
    </source>
</evidence>
<evidence type="ECO:0000256" key="3">
    <source>
        <dbReference type="ARBA" id="ARBA00022694"/>
    </source>
</evidence>
<feature type="domain" description="MnmG N-terminal" evidence="6">
    <location>
        <begin position="3"/>
        <end position="222"/>
    </location>
</feature>
<feature type="domain" description="MnmG N-terminal" evidence="6">
    <location>
        <begin position="272"/>
        <end position="350"/>
    </location>
</feature>
<evidence type="ECO:0000256" key="2">
    <source>
        <dbReference type="ARBA" id="ARBA00022630"/>
    </source>
</evidence>
<dbReference type="InterPro" id="IPR002218">
    <property type="entry name" value="MnmG-rel"/>
</dbReference>
<dbReference type="GO" id="GO:0002098">
    <property type="term" value="P:tRNA wobble uridine modification"/>
    <property type="evidence" value="ECO:0007669"/>
    <property type="project" value="TreeGrafter"/>
</dbReference>
<evidence type="ECO:0000259" key="6">
    <source>
        <dbReference type="Pfam" id="PF01134"/>
    </source>
</evidence>
<dbReference type="PANTHER" id="PTHR11806">
    <property type="entry name" value="GLUCOSE INHIBITED DIVISION PROTEIN A"/>
    <property type="match status" value="1"/>
</dbReference>
<dbReference type="GO" id="GO:0030488">
    <property type="term" value="P:tRNA methylation"/>
    <property type="evidence" value="ECO:0007669"/>
    <property type="project" value="TreeGrafter"/>
</dbReference>
<name>A0A3R5V5K1_9CLOT</name>
<accession>A0A3R5V5K1</accession>
<dbReference type="InterPro" id="IPR040131">
    <property type="entry name" value="MnmG_N"/>
</dbReference>
<dbReference type="OrthoDB" id="2181at2"/>
<dbReference type="InterPro" id="IPR036188">
    <property type="entry name" value="FAD/NAD-bd_sf"/>
</dbReference>
<keyword evidence="5" id="KW-0520">NAD</keyword>
<sequence length="424" mass="46344">MKLIVIGGGWAGCAAAIAARKAGAEVEIFERTDMLLGVGNVGGIMRNNGRYTAAEELIALGAGELIDIMDRNAIHKNVDFPQHKHAWLCDVSKVEPEVRKYILSLGIKVNFTSRAINVVKEDKKIKAIKFYGKDTVEGDVFVESTGSTGSMDNCNKYGNGCVMCVLRCPTFGMRVSLSSKAGISDIPGERGDGTIGAFSGSCEIPRESVSPEILKELEEKGSAVLKVPEEDINMDKLNSKVCQQYALKEFAENIVLLDTGHIKVMTSYYPLEKLRKIKGLENARYIDPYSGGIGNSIRYLSSTPRGNDMKVNGLDNMFVAGEKAGFFIGHTEAMGTGTLAGHNAVRSHLGLETIILPRETAIGDIIAYANERLNTEDGRKVRHTFSGAEYFERMKKLGLYSINNAEVKKKIEDLGLTDIFNKKL</sequence>
<dbReference type="Gene3D" id="3.50.50.60">
    <property type="entry name" value="FAD/NAD(P)-binding domain"/>
    <property type="match status" value="2"/>
</dbReference>
<dbReference type="AlphaFoldDB" id="A0A3R5V5K1"/>
<dbReference type="Proteomes" id="UP000286268">
    <property type="component" value="Chromosome"/>
</dbReference>
<dbReference type="GO" id="GO:0050660">
    <property type="term" value="F:flavin adenine dinucleotide binding"/>
    <property type="evidence" value="ECO:0007669"/>
    <property type="project" value="InterPro"/>
</dbReference>
<dbReference type="Pfam" id="PF01134">
    <property type="entry name" value="GIDA"/>
    <property type="match status" value="2"/>
</dbReference>
<keyword evidence="3" id="KW-0819">tRNA processing</keyword>
<evidence type="ECO:0000256" key="1">
    <source>
        <dbReference type="ARBA" id="ARBA00001974"/>
    </source>
</evidence>
<comment type="cofactor">
    <cofactor evidence="1">
        <name>FAD</name>
        <dbReference type="ChEBI" id="CHEBI:57692"/>
    </cofactor>
</comment>
<evidence type="ECO:0000256" key="5">
    <source>
        <dbReference type="ARBA" id="ARBA00023027"/>
    </source>
</evidence>
<protein>
    <submittedName>
        <fullName evidence="7">FAD-dependent oxidoreductase</fullName>
    </submittedName>
</protein>
<dbReference type="GO" id="GO:0005829">
    <property type="term" value="C:cytosol"/>
    <property type="evidence" value="ECO:0007669"/>
    <property type="project" value="TreeGrafter"/>
</dbReference>
<dbReference type="SUPFAM" id="SSF51905">
    <property type="entry name" value="FAD/NAD(P)-binding domain"/>
    <property type="match status" value="1"/>
</dbReference>
<dbReference type="PANTHER" id="PTHR11806:SF2">
    <property type="entry name" value="METHYLENETETRAHYDROFOLATE--TRNA-(URACIL-5-)-METHYLTRANSFERASE TRMFO"/>
    <property type="match status" value="1"/>
</dbReference>